<comment type="similarity">
    <text evidence="2">Belongs to the CPA3 antiporters (TC 2.A.63) subunit E family.</text>
</comment>
<sequence>MALFGAFCLRTAGLYLVWWVMTEGDSSGLGFGAVIVVLVGLLSCKLYSPSGYALHPLATLRFAGFFMLRSVVAGVDVGRRLLSPSVPVNPGYLTVTTSLPAGGPRWLLANTLSLMPGTLSVRLQGASLELHCLDLDQPIDADVRSAERKIAGVFGLRPAGAGETTP</sequence>
<evidence type="ECO:0000256" key="5">
    <source>
        <dbReference type="ARBA" id="ARBA00022989"/>
    </source>
</evidence>
<proteinExistence type="inferred from homology"/>
<accession>A0A2V3ZQB7</accession>
<organism evidence="7 8">
    <name type="scientific">Marinobacter vulgaris</name>
    <dbReference type="NCBI Taxonomy" id="1928331"/>
    <lineage>
        <taxon>Bacteria</taxon>
        <taxon>Pseudomonadati</taxon>
        <taxon>Pseudomonadota</taxon>
        <taxon>Gammaproteobacteria</taxon>
        <taxon>Pseudomonadales</taxon>
        <taxon>Marinobacteraceae</taxon>
        <taxon>Marinobacter</taxon>
    </lineage>
</organism>
<keyword evidence="4" id="KW-0812">Transmembrane</keyword>
<dbReference type="InterPro" id="IPR002758">
    <property type="entry name" value="Cation_antiport_E"/>
</dbReference>
<evidence type="ECO:0000256" key="6">
    <source>
        <dbReference type="ARBA" id="ARBA00023136"/>
    </source>
</evidence>
<dbReference type="EMBL" id="QFWX01000001">
    <property type="protein sequence ID" value="PXX93715.1"/>
    <property type="molecule type" value="Genomic_DNA"/>
</dbReference>
<dbReference type="Proteomes" id="UP000253987">
    <property type="component" value="Unassembled WGS sequence"/>
</dbReference>
<comment type="caution">
    <text evidence="7">The sequence shown here is derived from an EMBL/GenBank/DDBJ whole genome shotgun (WGS) entry which is preliminary data.</text>
</comment>
<keyword evidence="3" id="KW-1003">Cell membrane</keyword>
<keyword evidence="6" id="KW-0472">Membrane</keyword>
<dbReference type="GO" id="GO:0005886">
    <property type="term" value="C:plasma membrane"/>
    <property type="evidence" value="ECO:0007669"/>
    <property type="project" value="UniProtKB-SubCell"/>
</dbReference>
<reference evidence="7 8" key="2">
    <citation type="submission" date="2018-06" db="EMBL/GenBank/DDBJ databases">
        <title>Marinobactersediminissp. nov, a moderately halophilic bacterium isolated from marine solar saltern.</title>
        <authorList>
            <person name="Zhang Y."/>
        </authorList>
    </citation>
    <scope>NUCLEOTIDE SEQUENCE [LARGE SCALE GENOMIC DNA]</scope>
    <source>
        <strain evidence="7 8">F01</strain>
    </source>
</reference>
<keyword evidence="5" id="KW-1133">Transmembrane helix</keyword>
<gene>
    <name evidence="7" type="ORF">DIT71_02635</name>
</gene>
<evidence type="ECO:0000256" key="2">
    <source>
        <dbReference type="ARBA" id="ARBA00006228"/>
    </source>
</evidence>
<evidence type="ECO:0000256" key="3">
    <source>
        <dbReference type="ARBA" id="ARBA00022475"/>
    </source>
</evidence>
<dbReference type="RefSeq" id="WP_114611640.1">
    <property type="nucleotide sequence ID" value="NZ_QFWX01000001.1"/>
</dbReference>
<dbReference type="Pfam" id="PF01899">
    <property type="entry name" value="MNHE"/>
    <property type="match status" value="1"/>
</dbReference>
<evidence type="ECO:0000256" key="1">
    <source>
        <dbReference type="ARBA" id="ARBA00004651"/>
    </source>
</evidence>
<evidence type="ECO:0000313" key="7">
    <source>
        <dbReference type="EMBL" id="PXX93715.1"/>
    </source>
</evidence>
<evidence type="ECO:0000256" key="4">
    <source>
        <dbReference type="ARBA" id="ARBA00022692"/>
    </source>
</evidence>
<dbReference type="PANTHER" id="PTHR34584:SF1">
    <property type="entry name" value="NA(+)_H(+) ANTIPORTER SUBUNIT E1"/>
    <property type="match status" value="1"/>
</dbReference>
<dbReference type="AlphaFoldDB" id="A0A2V3ZQB7"/>
<reference evidence="8" key="1">
    <citation type="submission" date="2018-05" db="EMBL/GenBank/DDBJ databases">
        <authorList>
            <person name="Lu D."/>
        </authorList>
    </citation>
    <scope>NUCLEOTIDE SEQUENCE [LARGE SCALE GENOMIC DNA]</scope>
    <source>
        <strain evidence="8">F01</strain>
    </source>
</reference>
<evidence type="ECO:0000313" key="8">
    <source>
        <dbReference type="Proteomes" id="UP000253987"/>
    </source>
</evidence>
<name>A0A2V3ZQB7_9GAMM</name>
<dbReference type="PANTHER" id="PTHR34584">
    <property type="entry name" value="NA(+)/H(+) ANTIPORTER SUBUNIT E1"/>
    <property type="match status" value="1"/>
</dbReference>
<dbReference type="GO" id="GO:0008324">
    <property type="term" value="F:monoatomic cation transmembrane transporter activity"/>
    <property type="evidence" value="ECO:0007669"/>
    <property type="project" value="InterPro"/>
</dbReference>
<protein>
    <submittedName>
        <fullName evidence="7">Cation:proton antiporter</fullName>
    </submittedName>
</protein>
<dbReference type="OrthoDB" id="7852837at2"/>
<keyword evidence="8" id="KW-1185">Reference proteome</keyword>
<comment type="subcellular location">
    <subcellularLocation>
        <location evidence="1">Cell membrane</location>
        <topology evidence="1">Multi-pass membrane protein</topology>
    </subcellularLocation>
</comment>